<organism evidence="1 2">
    <name type="scientific">Candidatus Omnitrophus magneticus</name>
    <dbReference type="NCBI Taxonomy" id="1609969"/>
    <lineage>
        <taxon>Bacteria</taxon>
        <taxon>Pseudomonadati</taxon>
        <taxon>Candidatus Omnitrophota</taxon>
        <taxon>Candidatus Omnitrophus</taxon>
    </lineage>
</organism>
<dbReference type="Proteomes" id="UP000033428">
    <property type="component" value="Unassembled WGS sequence"/>
</dbReference>
<comment type="caution">
    <text evidence="1">The sequence shown here is derived from an EMBL/GenBank/DDBJ whole genome shotgun (WGS) entry which is preliminary data.</text>
</comment>
<protein>
    <submittedName>
        <fullName evidence="1">Uncharacterized protein</fullName>
    </submittedName>
</protein>
<keyword evidence="2" id="KW-1185">Reference proteome</keyword>
<name>A0A0F0CP94_9BACT</name>
<sequence>MKVKAELDLKVEMGGVSRDGTGLEGYLPDGTRYEDVVRVFGAPHLGMSLDGKTKAEWIGRINGLVFTIYDYKSKLDPERNTDWHIGGKKKFVAELVNIYFKAN</sequence>
<dbReference type="EMBL" id="JYNY01000616">
    <property type="protein sequence ID" value="KJJ83336.1"/>
    <property type="molecule type" value="Genomic_DNA"/>
</dbReference>
<dbReference type="AlphaFoldDB" id="A0A0F0CP94"/>
<gene>
    <name evidence="1" type="ORF">OMAG_002792</name>
</gene>
<accession>A0A0F0CP94</accession>
<reference evidence="1 2" key="1">
    <citation type="submission" date="2015-02" db="EMBL/GenBank/DDBJ databases">
        <title>Single-cell genomics of uncultivated deep-branching MTB reveals a conserved set of magnetosome genes.</title>
        <authorList>
            <person name="Kolinko S."/>
            <person name="Richter M."/>
            <person name="Glockner F.O."/>
            <person name="Brachmann A."/>
            <person name="Schuler D."/>
        </authorList>
    </citation>
    <scope>NUCLEOTIDE SEQUENCE [LARGE SCALE GENOMIC DNA]</scope>
    <source>
        <strain evidence="1">SKK-01</strain>
    </source>
</reference>
<evidence type="ECO:0000313" key="1">
    <source>
        <dbReference type="EMBL" id="KJJ83336.1"/>
    </source>
</evidence>
<proteinExistence type="predicted"/>
<evidence type="ECO:0000313" key="2">
    <source>
        <dbReference type="Proteomes" id="UP000033428"/>
    </source>
</evidence>